<name>A0AAD7W7E9_9TELE</name>
<feature type="compositionally biased region" description="Polar residues" evidence="1">
    <location>
        <begin position="54"/>
        <end position="67"/>
    </location>
</feature>
<feature type="compositionally biased region" description="Basic and acidic residues" evidence="1">
    <location>
        <begin position="148"/>
        <end position="162"/>
    </location>
</feature>
<accession>A0AAD7W7E9</accession>
<organism evidence="2 3">
    <name type="scientific">Aldrovandia affinis</name>
    <dbReference type="NCBI Taxonomy" id="143900"/>
    <lineage>
        <taxon>Eukaryota</taxon>
        <taxon>Metazoa</taxon>
        <taxon>Chordata</taxon>
        <taxon>Craniata</taxon>
        <taxon>Vertebrata</taxon>
        <taxon>Euteleostomi</taxon>
        <taxon>Actinopterygii</taxon>
        <taxon>Neopterygii</taxon>
        <taxon>Teleostei</taxon>
        <taxon>Notacanthiformes</taxon>
        <taxon>Halosauridae</taxon>
        <taxon>Aldrovandia</taxon>
    </lineage>
</organism>
<comment type="caution">
    <text evidence="2">The sequence shown here is derived from an EMBL/GenBank/DDBJ whole genome shotgun (WGS) entry which is preliminary data.</text>
</comment>
<gene>
    <name evidence="2" type="ORF">AAFF_G00176510</name>
</gene>
<proteinExistence type="predicted"/>
<protein>
    <submittedName>
        <fullName evidence="2">Uncharacterized protein</fullName>
    </submittedName>
</protein>
<evidence type="ECO:0000313" key="2">
    <source>
        <dbReference type="EMBL" id="KAJ8386143.1"/>
    </source>
</evidence>
<evidence type="ECO:0000256" key="1">
    <source>
        <dbReference type="SAM" id="MobiDB-lite"/>
    </source>
</evidence>
<dbReference type="AlphaFoldDB" id="A0AAD7W7E9"/>
<sequence>MDPESKASPKGTNPPGAIQAGSDIPEENTEIPVGDANQESIPVLAEEKLKTTEKPTAQSPSNKQNGKTHARKESWSKFSGKSPMSMLFSSSEKTDNKEPVESKKPEAKSRSILGKFFQSSPEKGKDPKNVKGIKPDSSAKGAEVNNENAKEEPNGGDKDLPIKGRRELVCKHQAGFTAVPFDIFSQLADGDQRHVVEHQS</sequence>
<reference evidence="2" key="1">
    <citation type="journal article" date="2023" name="Science">
        <title>Genome structures resolve the early diversification of teleost fishes.</title>
        <authorList>
            <person name="Parey E."/>
            <person name="Louis A."/>
            <person name="Montfort J."/>
            <person name="Bouchez O."/>
            <person name="Roques C."/>
            <person name="Iampietro C."/>
            <person name="Lluch J."/>
            <person name="Castinel A."/>
            <person name="Donnadieu C."/>
            <person name="Desvignes T."/>
            <person name="Floi Bucao C."/>
            <person name="Jouanno E."/>
            <person name="Wen M."/>
            <person name="Mejri S."/>
            <person name="Dirks R."/>
            <person name="Jansen H."/>
            <person name="Henkel C."/>
            <person name="Chen W.J."/>
            <person name="Zahm M."/>
            <person name="Cabau C."/>
            <person name="Klopp C."/>
            <person name="Thompson A.W."/>
            <person name="Robinson-Rechavi M."/>
            <person name="Braasch I."/>
            <person name="Lecointre G."/>
            <person name="Bobe J."/>
            <person name="Postlethwait J.H."/>
            <person name="Berthelot C."/>
            <person name="Roest Crollius H."/>
            <person name="Guiguen Y."/>
        </authorList>
    </citation>
    <scope>NUCLEOTIDE SEQUENCE</scope>
    <source>
        <strain evidence="2">NC1722</strain>
    </source>
</reference>
<keyword evidence="3" id="KW-1185">Reference proteome</keyword>
<feature type="region of interest" description="Disordered" evidence="1">
    <location>
        <begin position="1"/>
        <end position="162"/>
    </location>
</feature>
<evidence type="ECO:0000313" key="3">
    <source>
        <dbReference type="Proteomes" id="UP001221898"/>
    </source>
</evidence>
<dbReference type="EMBL" id="JAINUG010000234">
    <property type="protein sequence ID" value="KAJ8386143.1"/>
    <property type="molecule type" value="Genomic_DNA"/>
</dbReference>
<dbReference type="Proteomes" id="UP001221898">
    <property type="component" value="Unassembled WGS sequence"/>
</dbReference>
<feature type="compositionally biased region" description="Basic and acidic residues" evidence="1">
    <location>
        <begin position="92"/>
        <end position="109"/>
    </location>
</feature>